<evidence type="ECO:0000313" key="2">
    <source>
        <dbReference type="EMBL" id="KNZ52907.1"/>
    </source>
</evidence>
<protein>
    <recommendedName>
        <fullName evidence="1">Retrovirus-related Pol polyprotein from transposon TNT 1-94-like beta-barrel domain-containing protein</fullName>
    </recommendedName>
</protein>
<comment type="caution">
    <text evidence="2">The sequence shown here is derived from an EMBL/GenBank/DDBJ whole genome shotgun (WGS) entry which is preliminary data.</text>
</comment>
<sequence>MTNISQQITHSDKEITAELVLDHLRLYANDQQTLFNTGGSNKQTPVSLLTEEEKKCRRGWHNPCSTSHNKPNCWFLYPHLRPASSERKIEASVSSFHTSFSKLSAKFILDSGSSSHMVSDIDLFISLDSTEEGCVKTSSGNDSLDIKGIGIIKLKNEFGDHFLSHVLYVPQLVVNLLQQNRHEWEV</sequence>
<dbReference type="OrthoDB" id="1749787at2759"/>
<organism evidence="2 3">
    <name type="scientific">Puccinia sorghi</name>
    <dbReference type="NCBI Taxonomy" id="27349"/>
    <lineage>
        <taxon>Eukaryota</taxon>
        <taxon>Fungi</taxon>
        <taxon>Dikarya</taxon>
        <taxon>Basidiomycota</taxon>
        <taxon>Pucciniomycotina</taxon>
        <taxon>Pucciniomycetes</taxon>
        <taxon>Pucciniales</taxon>
        <taxon>Pucciniaceae</taxon>
        <taxon>Puccinia</taxon>
    </lineage>
</organism>
<gene>
    <name evidence="2" type="ORF">VP01_3401g5</name>
</gene>
<proteinExistence type="predicted"/>
<dbReference type="AlphaFoldDB" id="A0A0L6UXH2"/>
<name>A0A0L6UXH2_9BASI</name>
<evidence type="ECO:0000259" key="1">
    <source>
        <dbReference type="Pfam" id="PF22936"/>
    </source>
</evidence>
<evidence type="ECO:0000313" key="3">
    <source>
        <dbReference type="Proteomes" id="UP000037035"/>
    </source>
</evidence>
<reference evidence="2 3" key="1">
    <citation type="submission" date="2015-08" db="EMBL/GenBank/DDBJ databases">
        <title>Next Generation Sequencing and Analysis of the Genome of Puccinia sorghi L Schw, the Causal Agent of Maize Common Rust.</title>
        <authorList>
            <person name="Rochi L."/>
            <person name="Burguener G."/>
            <person name="Darino M."/>
            <person name="Turjanski A."/>
            <person name="Kreff E."/>
            <person name="Dieguez M.J."/>
            <person name="Sacco F."/>
        </authorList>
    </citation>
    <scope>NUCLEOTIDE SEQUENCE [LARGE SCALE GENOMIC DNA]</scope>
    <source>
        <strain evidence="2 3">RO10H11247</strain>
    </source>
</reference>
<feature type="domain" description="Retrovirus-related Pol polyprotein from transposon TNT 1-94-like beta-barrel" evidence="1">
    <location>
        <begin position="107"/>
        <end position="178"/>
    </location>
</feature>
<dbReference type="Proteomes" id="UP000037035">
    <property type="component" value="Unassembled WGS sequence"/>
</dbReference>
<dbReference type="VEuPathDB" id="FungiDB:VP01_3401g5"/>
<dbReference type="Pfam" id="PF22936">
    <property type="entry name" value="Pol_BBD"/>
    <property type="match status" value="1"/>
</dbReference>
<accession>A0A0L6UXH2</accession>
<dbReference type="InterPro" id="IPR054722">
    <property type="entry name" value="PolX-like_BBD"/>
</dbReference>
<dbReference type="EMBL" id="LAVV01008393">
    <property type="protein sequence ID" value="KNZ52907.1"/>
    <property type="molecule type" value="Genomic_DNA"/>
</dbReference>
<keyword evidence="3" id="KW-1185">Reference proteome</keyword>